<comment type="caution">
    <text evidence="4">The sequence shown here is derived from an EMBL/GenBank/DDBJ whole genome shotgun (WGS) entry which is preliminary data.</text>
</comment>
<dbReference type="EMBL" id="LKLU01000142">
    <property type="protein sequence ID" value="KSU17658.1"/>
    <property type="molecule type" value="Genomic_DNA"/>
</dbReference>
<feature type="domain" description="Lactococcus lactis RepB C-terminal" evidence="3">
    <location>
        <begin position="258"/>
        <end position="374"/>
    </location>
</feature>
<dbReference type="Pfam" id="PF01051">
    <property type="entry name" value="Rep3_N"/>
    <property type="match status" value="1"/>
</dbReference>
<name>A0A0V8DWB4_LACLL</name>
<evidence type="ECO:0000313" key="5">
    <source>
        <dbReference type="Proteomes" id="UP000053719"/>
    </source>
</evidence>
<dbReference type="Proteomes" id="UP000053719">
    <property type="component" value="Unassembled WGS sequence"/>
</dbReference>
<dbReference type="Gene3D" id="1.10.10.10">
    <property type="entry name" value="Winged helix-like DNA-binding domain superfamily/Winged helix DNA-binding domain"/>
    <property type="match status" value="2"/>
</dbReference>
<dbReference type="GO" id="GO:0006270">
    <property type="term" value="P:DNA replication initiation"/>
    <property type="evidence" value="ECO:0007669"/>
    <property type="project" value="InterPro"/>
</dbReference>
<evidence type="ECO:0000256" key="1">
    <source>
        <dbReference type="ARBA" id="ARBA00038283"/>
    </source>
</evidence>
<dbReference type="Pfam" id="PF06430">
    <property type="entry name" value="L_lactis_RepB_C"/>
    <property type="match status" value="1"/>
</dbReference>
<dbReference type="AlphaFoldDB" id="A0A0V8DWB4"/>
<reference evidence="5" key="1">
    <citation type="submission" date="2015-10" db="EMBL/GenBank/DDBJ databases">
        <title>Draft Genome Sequences of 11 Lactococcus lactis subspecies cremoris strains.</title>
        <authorList>
            <person name="Wels M."/>
            <person name="Backus L."/>
            <person name="Boekhorst J."/>
            <person name="Dijkstra A."/>
            <person name="Beerthuizen M."/>
            <person name="Kelly W."/>
            <person name="Siezen R."/>
            <person name="Bachmann H."/>
            <person name="Van Hijum S."/>
        </authorList>
    </citation>
    <scope>NUCLEOTIDE SEQUENCE [LARGE SCALE GENOMIC DNA]</scope>
    <source>
        <strain evidence="5">M20</strain>
    </source>
</reference>
<dbReference type="GO" id="GO:0003887">
    <property type="term" value="F:DNA-directed DNA polymerase activity"/>
    <property type="evidence" value="ECO:0007669"/>
    <property type="project" value="InterPro"/>
</dbReference>
<evidence type="ECO:0000259" key="3">
    <source>
        <dbReference type="Pfam" id="PF06430"/>
    </source>
</evidence>
<dbReference type="RefSeq" id="WP_058212299.1">
    <property type="nucleotide sequence ID" value="NZ_LKLU01000142.1"/>
</dbReference>
<dbReference type="SUPFAM" id="SSF46785">
    <property type="entry name" value="Winged helix' DNA-binding domain"/>
    <property type="match status" value="2"/>
</dbReference>
<dbReference type="PATRIC" id="fig|1360.114.peg.2050"/>
<accession>A0A0V8DWB4</accession>
<organism evidence="4 5">
    <name type="scientific">Lactococcus lactis subsp. lactis</name>
    <name type="common">Streptococcus lactis</name>
    <dbReference type="NCBI Taxonomy" id="1360"/>
    <lineage>
        <taxon>Bacteria</taxon>
        <taxon>Bacillati</taxon>
        <taxon>Bacillota</taxon>
        <taxon>Bacilli</taxon>
        <taxon>Lactobacillales</taxon>
        <taxon>Streptococcaceae</taxon>
        <taxon>Lactococcus</taxon>
    </lineage>
</organism>
<evidence type="ECO:0000313" key="4">
    <source>
        <dbReference type="EMBL" id="KSU17658.1"/>
    </source>
</evidence>
<comment type="similarity">
    <text evidence="1">Belongs to the initiator RepB protein family.</text>
</comment>
<dbReference type="InterPro" id="IPR036390">
    <property type="entry name" value="WH_DNA-bd_sf"/>
</dbReference>
<proteinExistence type="inferred from homology"/>
<protein>
    <submittedName>
        <fullName evidence="4">Replication protein</fullName>
    </submittedName>
</protein>
<dbReference type="InterPro" id="IPR010931">
    <property type="entry name" value="L_lactis_RepB_C"/>
</dbReference>
<evidence type="ECO:0000259" key="2">
    <source>
        <dbReference type="Pfam" id="PF01051"/>
    </source>
</evidence>
<sequence>MTIITEKEKSFNTEELQLRKVAEHNDLISSVAKMDKTPLKIFELAVSCIDTDNPPEDNTVYLSKRELFSFFDVSDSNKHSRFKEAIERMQKQAFFQIKEEKKKGFKFKSIVPIPYIEWNDYNDNVRIEFSQHIMPYLIDLKTNFTQYAISDIMGLNQLYSIILYKWLCMSYNQFEHYQHKPNRTQKQLEEYKNPKISVKDLRALTDTEDIYTRMFHFTEWVLDNPIKEINENTHFNVTYDKIKKGRSIDSIQFHIVKKANWKDENYKRNDVQAQLTEEQKQVQNQVNYAVAVASPYTVKLLNVPLIYAIEITNQETMIGLNEHVYPIYDNLVKELGSDALDAHLSYVKNKMVDYSAEKKNIVKYLSVAATQYLSSRLSVKQMKKGG</sequence>
<dbReference type="InterPro" id="IPR000525">
    <property type="entry name" value="Initiator_Rep_WH1"/>
</dbReference>
<feature type="domain" description="Initiator Rep protein WH1" evidence="2">
    <location>
        <begin position="20"/>
        <end position="168"/>
    </location>
</feature>
<dbReference type="InterPro" id="IPR036388">
    <property type="entry name" value="WH-like_DNA-bd_sf"/>
</dbReference>
<dbReference type="Pfam" id="PF21205">
    <property type="entry name" value="Rep3_C"/>
    <property type="match status" value="1"/>
</dbReference>
<gene>
    <name evidence="4" type="ORF">M20_2599</name>
</gene>